<keyword evidence="3" id="KW-1185">Reference proteome</keyword>
<name>A0ABT6G1B6_9FLAO</name>
<organism evidence="2 3">
    <name type="scientific">Winogradskyella marincola</name>
    <dbReference type="NCBI Taxonomy" id="3037795"/>
    <lineage>
        <taxon>Bacteria</taxon>
        <taxon>Pseudomonadati</taxon>
        <taxon>Bacteroidota</taxon>
        <taxon>Flavobacteriia</taxon>
        <taxon>Flavobacteriales</taxon>
        <taxon>Flavobacteriaceae</taxon>
        <taxon>Winogradskyella</taxon>
    </lineage>
</organism>
<dbReference type="EMBL" id="JARSBN010000004">
    <property type="protein sequence ID" value="MDG4715827.1"/>
    <property type="molecule type" value="Genomic_DNA"/>
</dbReference>
<dbReference type="RefSeq" id="WP_278005283.1">
    <property type="nucleotide sequence ID" value="NZ_JARSBN010000004.1"/>
</dbReference>
<evidence type="ECO:0000256" key="1">
    <source>
        <dbReference type="SAM" id="SignalP"/>
    </source>
</evidence>
<keyword evidence="1" id="KW-0732">Signal</keyword>
<dbReference type="Gene3D" id="2.60.40.1120">
    <property type="entry name" value="Carboxypeptidase-like, regulatory domain"/>
    <property type="match status" value="1"/>
</dbReference>
<accession>A0ABT6G1B6</accession>
<dbReference type="InterPro" id="IPR008969">
    <property type="entry name" value="CarboxyPept-like_regulatory"/>
</dbReference>
<feature type="chain" id="PRO_5046076886" evidence="1">
    <location>
        <begin position="26"/>
        <end position="607"/>
    </location>
</feature>
<evidence type="ECO:0000313" key="3">
    <source>
        <dbReference type="Proteomes" id="UP001529085"/>
    </source>
</evidence>
<sequence>MKRIKNFPNLILILLLSLIVVTACQNDDDSSVNNNNPQENIPDTFSEYFGNEISRDFLGTVIDKNHNPIEGATITIGSETATTDSNGVFMINGATVKQRFGYIKAEKAGYIHASRSVVPSNGTNKVTIMMLEATVVGSVTSGSSGTVTATDGSSVSFDGNFIKEDGSTYDGSVDVILHHLDPADDDMPMQMPGMLYAENENGAERMLQTLGMLAVELRGSGGEDLNLAEGSTSEIKVPVDASLMSIAPNTIPLWYFDEANGYWKEEGQATLQGNMYVGTVSHFSFWNCDIPTEAITLCVTATNEDNVPLANMYVSITSATFGTTYGHTNENGEVCGYVPSNESLELNVYSYDVCGDNPLHTETVGPFTVDSNITVIVPDNPDIIEETVVGTFNTCDGNAVTDGYVKLSYGYQTFIDTVTNGEFEINLLRCSDNNTFTIEASDYVNLQVTDSISYTFATPITNIGTISACNAVTEFIEYTIDDGESTFIFENISANFYTDSPNYPDPTLDIFASSNDQGNCYYMYGALNDPDYLGTYDSYSFNGTVGDTGFIIGECLNMSDENNNITYNLTALGNVGEYIDINFSGSYEDYQGNAHTINGVVHVLRDN</sequence>
<protein>
    <submittedName>
        <fullName evidence="2">Carboxypeptidase-like regulatory domain-containing protein</fullName>
    </submittedName>
</protein>
<gene>
    <name evidence="2" type="ORF">P7122_08085</name>
</gene>
<dbReference type="Proteomes" id="UP001529085">
    <property type="component" value="Unassembled WGS sequence"/>
</dbReference>
<dbReference type="PROSITE" id="PS51257">
    <property type="entry name" value="PROKAR_LIPOPROTEIN"/>
    <property type="match status" value="1"/>
</dbReference>
<feature type="signal peptide" evidence="1">
    <location>
        <begin position="1"/>
        <end position="25"/>
    </location>
</feature>
<proteinExistence type="predicted"/>
<reference evidence="2 3" key="1">
    <citation type="submission" date="2023-03" db="EMBL/GenBank/DDBJ databases">
        <title>Strain YYF002 represents a novel species in the genus Winogradskyella isolated from seawater.</title>
        <authorList>
            <person name="Fu Z.-Y."/>
        </authorList>
    </citation>
    <scope>NUCLEOTIDE SEQUENCE [LARGE SCALE GENOMIC DNA]</scope>
    <source>
        <strain evidence="2 3">YYF002</strain>
    </source>
</reference>
<evidence type="ECO:0000313" key="2">
    <source>
        <dbReference type="EMBL" id="MDG4715827.1"/>
    </source>
</evidence>
<dbReference type="SUPFAM" id="SSF49464">
    <property type="entry name" value="Carboxypeptidase regulatory domain-like"/>
    <property type="match status" value="1"/>
</dbReference>
<comment type="caution">
    <text evidence="2">The sequence shown here is derived from an EMBL/GenBank/DDBJ whole genome shotgun (WGS) entry which is preliminary data.</text>
</comment>